<feature type="chain" id="PRO_5015050043" evidence="1">
    <location>
        <begin position="25"/>
        <end position="94"/>
    </location>
</feature>
<keyword evidence="6" id="KW-1185">Reference proteome</keyword>
<evidence type="ECO:0000256" key="1">
    <source>
        <dbReference type="SAM" id="SignalP"/>
    </source>
</evidence>
<evidence type="ECO:0000259" key="2">
    <source>
        <dbReference type="Pfam" id="PF13670"/>
    </source>
</evidence>
<dbReference type="EMBL" id="JADVKH010000002">
    <property type="protein sequence ID" value="MBJ9685802.1"/>
    <property type="molecule type" value="Genomic_DNA"/>
</dbReference>
<reference evidence="3 6" key="2">
    <citation type="submission" date="2020-11" db="EMBL/GenBank/DDBJ databases">
        <title>Enhanced detection system for hospital associated transmission using whole genome sequencing surveillance.</title>
        <authorList>
            <person name="Harrison L.H."/>
            <person name="Van Tyne D."/>
            <person name="Marsh J.W."/>
            <person name="Griffith M.P."/>
            <person name="Snyder D.J."/>
            <person name="Cooper V.S."/>
            <person name="Mustapha M."/>
        </authorList>
    </citation>
    <scope>NUCLEOTIDE SEQUENCE [LARGE SCALE GENOMIC DNA]</scope>
    <source>
        <strain evidence="3 6">BC00020</strain>
    </source>
</reference>
<organism evidence="4 5">
    <name type="scientific">Burkholderia vietnamiensis</name>
    <dbReference type="NCBI Taxonomy" id="60552"/>
    <lineage>
        <taxon>Bacteria</taxon>
        <taxon>Pseudomonadati</taxon>
        <taxon>Pseudomonadota</taxon>
        <taxon>Betaproteobacteria</taxon>
        <taxon>Burkholderiales</taxon>
        <taxon>Burkholderiaceae</taxon>
        <taxon>Burkholderia</taxon>
        <taxon>Burkholderia cepacia complex</taxon>
    </lineage>
</organism>
<name>A0A132D4S1_BURVI</name>
<proteinExistence type="predicted"/>
<evidence type="ECO:0000313" key="5">
    <source>
        <dbReference type="Proteomes" id="UP000237632"/>
    </source>
</evidence>
<evidence type="ECO:0000313" key="6">
    <source>
        <dbReference type="Proteomes" id="UP000808215"/>
    </source>
</evidence>
<sequence>MNRNRIGSIVAIILLGSIAGQAVASPTCTRQPESQWLSETEMQKKISQMGYKEIKVFKKTTSGCYEIYGRTADGRKAEVYFNPVTGAVVESNVD</sequence>
<reference evidence="4 5" key="1">
    <citation type="submission" date="2018-03" db="EMBL/GenBank/DDBJ databases">
        <authorList>
            <person name="Nguyen K."/>
            <person name="Fouts D."/>
            <person name="Sutton G."/>
        </authorList>
    </citation>
    <scope>NUCLEOTIDE SEQUENCE [LARGE SCALE GENOMIC DNA]</scope>
    <source>
        <strain evidence="4 5">AU3578</strain>
    </source>
</reference>
<dbReference type="RefSeq" id="WP_011880105.1">
    <property type="nucleotide sequence ID" value="NZ_CAAAFK010000009.1"/>
</dbReference>
<dbReference type="EMBL" id="PVHK01000094">
    <property type="protein sequence ID" value="PRH41870.1"/>
    <property type="molecule type" value="Genomic_DNA"/>
</dbReference>
<evidence type="ECO:0000313" key="4">
    <source>
        <dbReference type="EMBL" id="PRH41870.1"/>
    </source>
</evidence>
<gene>
    <name evidence="4" type="ORF">C6T65_13320</name>
    <name evidence="3" type="ORF">I5589_01790</name>
</gene>
<evidence type="ECO:0000313" key="3">
    <source>
        <dbReference type="EMBL" id="MBJ9685802.1"/>
    </source>
</evidence>
<dbReference type="OMA" id="VDGNCYE"/>
<dbReference type="AlphaFoldDB" id="A0A132D4S1"/>
<accession>A0A132D4S1</accession>
<feature type="domain" description="PepSY" evidence="2">
    <location>
        <begin position="11"/>
        <end position="91"/>
    </location>
</feature>
<dbReference type="Proteomes" id="UP000237632">
    <property type="component" value="Unassembled WGS sequence"/>
</dbReference>
<keyword evidence="1" id="KW-0732">Signal</keyword>
<dbReference type="Proteomes" id="UP000808215">
    <property type="component" value="Unassembled WGS sequence"/>
</dbReference>
<feature type="signal peptide" evidence="1">
    <location>
        <begin position="1"/>
        <end position="24"/>
    </location>
</feature>
<comment type="caution">
    <text evidence="4">The sequence shown here is derived from an EMBL/GenBank/DDBJ whole genome shotgun (WGS) entry which is preliminary data.</text>
</comment>
<protein>
    <submittedName>
        <fullName evidence="4">PepSY domain-containing protein</fullName>
    </submittedName>
</protein>
<dbReference type="Pfam" id="PF13670">
    <property type="entry name" value="PepSY_2"/>
    <property type="match status" value="1"/>
</dbReference>
<dbReference type="InterPro" id="IPR025711">
    <property type="entry name" value="PepSY"/>
</dbReference>
<dbReference type="GeneID" id="45683374"/>